<evidence type="ECO:0000313" key="3">
    <source>
        <dbReference type="Proteomes" id="UP001177023"/>
    </source>
</evidence>
<evidence type="ECO:0000256" key="1">
    <source>
        <dbReference type="SAM" id="Phobius"/>
    </source>
</evidence>
<proteinExistence type="predicted"/>
<feature type="transmembrane region" description="Helical" evidence="1">
    <location>
        <begin position="284"/>
        <end position="306"/>
    </location>
</feature>
<feature type="transmembrane region" description="Helical" evidence="1">
    <location>
        <begin position="260"/>
        <end position="278"/>
    </location>
</feature>
<keyword evidence="1" id="KW-0812">Transmembrane</keyword>
<feature type="transmembrane region" description="Helical" evidence="1">
    <location>
        <begin position="220"/>
        <end position="248"/>
    </location>
</feature>
<feature type="transmembrane region" description="Helical" evidence="1">
    <location>
        <begin position="176"/>
        <end position="200"/>
    </location>
</feature>
<keyword evidence="1" id="KW-0472">Membrane</keyword>
<protein>
    <submittedName>
        <fullName evidence="2">Uncharacterized protein</fullName>
    </submittedName>
</protein>
<reference evidence="2" key="1">
    <citation type="submission" date="2023-06" db="EMBL/GenBank/DDBJ databases">
        <authorList>
            <person name="Delattre M."/>
        </authorList>
    </citation>
    <scope>NUCLEOTIDE SEQUENCE</scope>
    <source>
        <strain evidence="2">AF72</strain>
    </source>
</reference>
<feature type="transmembrane region" description="Helical" evidence="1">
    <location>
        <begin position="57"/>
        <end position="82"/>
    </location>
</feature>
<comment type="caution">
    <text evidence="2">The sequence shown here is derived from an EMBL/GenBank/DDBJ whole genome shotgun (WGS) entry which is preliminary data.</text>
</comment>
<keyword evidence="1" id="KW-1133">Transmembrane helix</keyword>
<accession>A0AA36DHB2</accession>
<gene>
    <name evidence="2" type="ORF">MSPICULIGERA_LOCUS25109</name>
</gene>
<feature type="non-terminal residue" evidence="2">
    <location>
        <position position="332"/>
    </location>
</feature>
<organism evidence="2 3">
    <name type="scientific">Mesorhabditis spiculigera</name>
    <dbReference type="NCBI Taxonomy" id="96644"/>
    <lineage>
        <taxon>Eukaryota</taxon>
        <taxon>Metazoa</taxon>
        <taxon>Ecdysozoa</taxon>
        <taxon>Nematoda</taxon>
        <taxon>Chromadorea</taxon>
        <taxon>Rhabditida</taxon>
        <taxon>Rhabditina</taxon>
        <taxon>Rhabditomorpha</taxon>
        <taxon>Rhabditoidea</taxon>
        <taxon>Rhabditidae</taxon>
        <taxon>Mesorhabditinae</taxon>
        <taxon>Mesorhabditis</taxon>
    </lineage>
</organism>
<dbReference type="Proteomes" id="UP001177023">
    <property type="component" value="Unassembled WGS sequence"/>
</dbReference>
<keyword evidence="3" id="KW-1185">Reference proteome</keyword>
<dbReference type="AlphaFoldDB" id="A0AA36DHB2"/>
<sequence>MAAIISDGIPWQNETTTTEHTLIDSSDPQDLDYLGSTEFANSTESPTELYDQNVDPVLASSMLGAVCLISVPILCLAIYVIYANKKISKDVKPFLYLENACRILILLAHAFWGIPSGLFLVPGQLFILDLLIAYTFNVSFTCVCLAQLAMSINRFFAVYFDGVYYDRQNLGNRVKLSVLIVLPMILYIPTVIPPLSVGYFEPYFFSFTFGLYLNPKEAGMFWYLFLYWYLVTISFIALIIIWIIGFFFDGLVLLKTAINHGANAIGVSAGLLGNFVRFDAFHLFLFVTFINFGVYAVFGLNQIIFLRSKNRDAAGSTVSPPKSAITGMTMIR</sequence>
<dbReference type="EMBL" id="CATQJA010002709">
    <property type="protein sequence ID" value="CAJ0587132.1"/>
    <property type="molecule type" value="Genomic_DNA"/>
</dbReference>
<name>A0AA36DHB2_9BILA</name>
<evidence type="ECO:0000313" key="2">
    <source>
        <dbReference type="EMBL" id="CAJ0587132.1"/>
    </source>
</evidence>